<dbReference type="Proteomes" id="UP000029120">
    <property type="component" value="Chromosome 4"/>
</dbReference>
<proteinExistence type="predicted"/>
<dbReference type="Gramene" id="KFK36680">
    <property type="protein sequence ID" value="KFK36680"/>
    <property type="gene ID" value="AALP_AA4G155600"/>
</dbReference>
<keyword evidence="2" id="KW-1185">Reference proteome</keyword>
<protein>
    <submittedName>
        <fullName evidence="1">Uncharacterized protein</fullName>
    </submittedName>
</protein>
<organism evidence="1 2">
    <name type="scientific">Arabis alpina</name>
    <name type="common">Alpine rock-cress</name>
    <dbReference type="NCBI Taxonomy" id="50452"/>
    <lineage>
        <taxon>Eukaryota</taxon>
        <taxon>Viridiplantae</taxon>
        <taxon>Streptophyta</taxon>
        <taxon>Embryophyta</taxon>
        <taxon>Tracheophyta</taxon>
        <taxon>Spermatophyta</taxon>
        <taxon>Magnoliopsida</taxon>
        <taxon>eudicotyledons</taxon>
        <taxon>Gunneridae</taxon>
        <taxon>Pentapetalae</taxon>
        <taxon>rosids</taxon>
        <taxon>malvids</taxon>
        <taxon>Brassicales</taxon>
        <taxon>Brassicaceae</taxon>
        <taxon>Arabideae</taxon>
        <taxon>Arabis</taxon>
    </lineage>
</organism>
<gene>
    <name evidence="1" type="ordered locus">AALP_Aa4g155600</name>
</gene>
<dbReference type="EMBL" id="CM002872">
    <property type="protein sequence ID" value="KFK36680.1"/>
    <property type="molecule type" value="Genomic_DNA"/>
</dbReference>
<sequence length="50" mass="5918">MYPLTLPTYIHPQNELNLVVQKWVTKMRNSNSRRKTILSRIMDPITKSTC</sequence>
<evidence type="ECO:0000313" key="2">
    <source>
        <dbReference type="Proteomes" id="UP000029120"/>
    </source>
</evidence>
<evidence type="ECO:0000313" key="1">
    <source>
        <dbReference type="EMBL" id="KFK36680.1"/>
    </source>
</evidence>
<name>A0A087H3H8_ARAAL</name>
<dbReference type="AlphaFoldDB" id="A0A087H3H8"/>
<accession>A0A087H3H8</accession>
<reference evidence="2" key="1">
    <citation type="journal article" date="2015" name="Nat. Plants">
        <title>Genome expansion of Arabis alpina linked with retrotransposition and reduced symmetric DNA methylation.</title>
        <authorList>
            <person name="Willing E.M."/>
            <person name="Rawat V."/>
            <person name="Mandakova T."/>
            <person name="Maumus F."/>
            <person name="James G.V."/>
            <person name="Nordstroem K.J."/>
            <person name="Becker C."/>
            <person name="Warthmann N."/>
            <person name="Chica C."/>
            <person name="Szarzynska B."/>
            <person name="Zytnicki M."/>
            <person name="Albani M.C."/>
            <person name="Kiefer C."/>
            <person name="Bergonzi S."/>
            <person name="Castaings L."/>
            <person name="Mateos J.L."/>
            <person name="Berns M.C."/>
            <person name="Bujdoso N."/>
            <person name="Piofczyk T."/>
            <person name="de Lorenzo L."/>
            <person name="Barrero-Sicilia C."/>
            <person name="Mateos I."/>
            <person name="Piednoel M."/>
            <person name="Hagmann J."/>
            <person name="Chen-Min-Tao R."/>
            <person name="Iglesias-Fernandez R."/>
            <person name="Schuster S.C."/>
            <person name="Alonso-Blanco C."/>
            <person name="Roudier F."/>
            <person name="Carbonero P."/>
            <person name="Paz-Ares J."/>
            <person name="Davis S.J."/>
            <person name="Pecinka A."/>
            <person name="Quesneville H."/>
            <person name="Colot V."/>
            <person name="Lysak M.A."/>
            <person name="Weigel D."/>
            <person name="Coupland G."/>
            <person name="Schneeberger K."/>
        </authorList>
    </citation>
    <scope>NUCLEOTIDE SEQUENCE [LARGE SCALE GENOMIC DNA]</scope>
    <source>
        <strain evidence="2">cv. Pajares</strain>
    </source>
</reference>